<comment type="caution">
    <text evidence="1">The sequence shown here is derived from an EMBL/GenBank/DDBJ whole genome shotgun (WGS) entry which is preliminary data.</text>
</comment>
<dbReference type="PATRIC" id="fig|1666911.3.peg.2003"/>
<dbReference type="AlphaFoldDB" id="A0A0P7ZFG5"/>
<sequence>MPTKVKNKRVKLRGARSSRSVDLVAFEKELALETFVEIQLKGRQVGCAWLQKGSKKSRFVFGFECLAIHDNLKDAQVERIITPLRQGMKEMKGTATFHMESFSEDKSRQQYLDSIISQSKSPETQVILLSEKKRTQELTQDGIRQVKRLTIYVDITVSHDTAEATEGDWGEKAIAQVMALWQSTKKSTSGTDTNALKYKNLIESAFNSGYLRWEQLLSVRMGLEVRPLSKEELWQRLYQRFNKYEAPPIPQYVTCTDRGLTETVNSRLHPRSALVQGERGRSRIPISDHEWIKVKDKYIGVMAFTERPEAFSNVRHQLSYLWDVICRPQVRDIEIVTQVTSSSVKAMREKMQDVIKTSQRKADIATAQSSIDVGADIKLKKGLEAQYQLYEGAAPVTTATVFLVHRDRPSQLEDACNLISGCFPLPARLIRERDVAWIYWLQTLPIVWDRLLDKPYKRTVPYLTNAALGVIPLTMTRPLHSQGFELIADAGGTPINIDYIDQHQNIAMWGTTRAGKSIAVSGMLTLFLAHSYPVVALDYPKADGTSTFTDYADFLGDIAAYFDIGKESSNLMEIPDLRDLDPETRQERFNDYTSFLESSLLMLVQSTDQGINQMARAIMGKALKGFFEDDEIKARYERALDGGYKSSAWQQMPTLIDLEPFYSPAYLGFDEETSESLRNAREHIAVQLEYWINSKIGNAIAKPSSFPIDAQFLVFALRNVANDDEAAVLALSAYAAALRAAYSAPKSIFFIDESPILFEYDSIAKLIGRIAANGAKQGIRLFLSAQDPNTICESPAGSKIMQNMSVFLTGRIKETAIDSFVKYLRYDEKIISKNAGKSFFPQRSGLYSNWLVDAGGMLTHCRYYPSEVQLGIVANNMEEQAARSRVLKRFPGQRLRGYIEFSRQYAEAIRNGKSVEDIQ</sequence>
<reference evidence="1 2" key="1">
    <citation type="submission" date="2015-09" db="EMBL/GenBank/DDBJ databases">
        <title>Identification and resolution of microdiversity through metagenomic sequencing of parallel consortia.</title>
        <authorList>
            <person name="Nelson W.C."/>
            <person name="Romine M.F."/>
            <person name="Lindemann S.R."/>
        </authorList>
    </citation>
    <scope>NUCLEOTIDE SEQUENCE [LARGE SCALE GENOMIC DNA]</scope>
    <source>
        <strain evidence="1">Ana</strain>
    </source>
</reference>
<dbReference type="SUPFAM" id="SSF52540">
    <property type="entry name" value="P-loop containing nucleoside triphosphate hydrolases"/>
    <property type="match status" value="1"/>
</dbReference>
<name>A0A0P7ZFG5_9CYAN</name>
<dbReference type="EMBL" id="LJZR01000034">
    <property type="protein sequence ID" value="KPQ33321.1"/>
    <property type="molecule type" value="Genomic_DNA"/>
</dbReference>
<evidence type="ECO:0000313" key="1">
    <source>
        <dbReference type="EMBL" id="KPQ33321.1"/>
    </source>
</evidence>
<gene>
    <name evidence="1" type="ORF">HLUCCA11_18990</name>
</gene>
<evidence type="ECO:0000313" key="2">
    <source>
        <dbReference type="Proteomes" id="UP000050465"/>
    </source>
</evidence>
<protein>
    <submittedName>
        <fullName evidence="1">AAA-like domain</fullName>
    </submittedName>
</protein>
<dbReference type="Proteomes" id="UP000050465">
    <property type="component" value="Unassembled WGS sequence"/>
</dbReference>
<proteinExistence type="predicted"/>
<accession>A0A0P7ZFG5</accession>
<organism evidence="1 2">
    <name type="scientific">Phormidesmis priestleyi Ana</name>
    <dbReference type="NCBI Taxonomy" id="1666911"/>
    <lineage>
        <taxon>Bacteria</taxon>
        <taxon>Bacillati</taxon>
        <taxon>Cyanobacteriota</taxon>
        <taxon>Cyanophyceae</taxon>
        <taxon>Leptolyngbyales</taxon>
        <taxon>Leptolyngbyaceae</taxon>
        <taxon>Phormidesmis</taxon>
    </lineage>
</organism>
<dbReference type="Gene3D" id="3.40.50.300">
    <property type="entry name" value="P-loop containing nucleotide triphosphate hydrolases"/>
    <property type="match status" value="1"/>
</dbReference>
<dbReference type="Gene3D" id="1.10.8.730">
    <property type="match status" value="1"/>
</dbReference>
<dbReference type="STRING" id="1666911.HLUCCA11_18990"/>
<dbReference type="InterPro" id="IPR027417">
    <property type="entry name" value="P-loop_NTPase"/>
</dbReference>